<dbReference type="InterPro" id="IPR011009">
    <property type="entry name" value="Kinase-like_dom_sf"/>
</dbReference>
<dbReference type="InterPro" id="IPR000719">
    <property type="entry name" value="Prot_kinase_dom"/>
</dbReference>
<dbReference type="InterPro" id="IPR006597">
    <property type="entry name" value="Sel1-like"/>
</dbReference>
<evidence type="ECO:0000256" key="2">
    <source>
        <dbReference type="ARBA" id="ARBA00022840"/>
    </source>
</evidence>
<dbReference type="Pfam" id="PF08238">
    <property type="entry name" value="Sel1"/>
    <property type="match status" value="2"/>
</dbReference>
<keyword evidence="6" id="KW-0808">Transferase</keyword>
<dbReference type="InterPro" id="IPR051681">
    <property type="entry name" value="Ser/Thr_Kinases-Pseudokinases"/>
</dbReference>
<evidence type="ECO:0000313" key="5">
    <source>
        <dbReference type="EMBL" id="GBC05876.1"/>
    </source>
</evidence>
<dbReference type="InterPro" id="IPR059179">
    <property type="entry name" value="MLKL-like_MCAfunc"/>
</dbReference>
<keyword evidence="1" id="KW-0547">Nucleotide-binding</keyword>
<reference evidence="5 7" key="1">
    <citation type="submission" date="2017-11" db="EMBL/GenBank/DDBJ databases">
        <title>The genome of Rhizophagus clarus HR1 reveals common genetic basis of auxotrophy among arbuscular mycorrhizal fungi.</title>
        <authorList>
            <person name="Kobayashi Y."/>
        </authorList>
    </citation>
    <scope>NUCLEOTIDE SEQUENCE [LARGE SCALE GENOMIC DNA]</scope>
    <source>
        <strain evidence="5 7">HR1</strain>
    </source>
</reference>
<dbReference type="AlphaFoldDB" id="A0A2Z6RSD2"/>
<dbReference type="PROSITE" id="PS50011">
    <property type="entry name" value="PROTEIN_KINASE_DOM"/>
    <property type="match status" value="1"/>
</dbReference>
<dbReference type="Gene3D" id="1.10.510.10">
    <property type="entry name" value="Transferase(Phosphotransferase) domain 1"/>
    <property type="match status" value="1"/>
</dbReference>
<dbReference type="Gene3D" id="1.20.930.20">
    <property type="entry name" value="Adaptor protein Cbl, N-terminal domain"/>
    <property type="match status" value="1"/>
</dbReference>
<comment type="caution">
    <text evidence="5">The sequence shown here is derived from an EMBL/GenBank/DDBJ whole genome shotgun (WGS) entry which is preliminary data.</text>
</comment>
<dbReference type="PRINTS" id="PR00109">
    <property type="entry name" value="TYRKINASE"/>
</dbReference>
<dbReference type="GO" id="GO:0005524">
    <property type="term" value="F:ATP binding"/>
    <property type="evidence" value="ECO:0007669"/>
    <property type="project" value="UniProtKB-KW"/>
</dbReference>
<accession>A0A2Z6RSD2</accession>
<evidence type="ECO:0000256" key="1">
    <source>
        <dbReference type="ARBA" id="ARBA00022741"/>
    </source>
</evidence>
<name>A0A2Z6RSD2_9GLOM</name>
<dbReference type="Gene3D" id="1.25.40.10">
    <property type="entry name" value="Tetratricopeptide repeat domain"/>
    <property type="match status" value="1"/>
</dbReference>
<dbReference type="InterPro" id="IPR001245">
    <property type="entry name" value="Ser-Thr/Tyr_kinase_cat_dom"/>
</dbReference>
<dbReference type="PANTHER" id="PTHR44329">
    <property type="entry name" value="SERINE/THREONINE-PROTEIN KINASE TNNI3K-RELATED"/>
    <property type="match status" value="1"/>
</dbReference>
<dbReference type="GO" id="GO:0004713">
    <property type="term" value="F:protein tyrosine kinase activity"/>
    <property type="evidence" value="ECO:0007669"/>
    <property type="project" value="InterPro"/>
</dbReference>
<reference evidence="6" key="2">
    <citation type="submission" date="2019-10" db="EMBL/GenBank/DDBJ databases">
        <title>Conservation and host-specific expression of non-tandemly repeated heterogenous ribosome RNA gene in arbuscular mycorrhizal fungi.</title>
        <authorList>
            <person name="Maeda T."/>
            <person name="Kobayashi Y."/>
            <person name="Nakagawa T."/>
            <person name="Ezawa T."/>
            <person name="Yamaguchi K."/>
            <person name="Bino T."/>
            <person name="Nishimoto Y."/>
            <person name="Shigenobu S."/>
            <person name="Kawaguchi M."/>
        </authorList>
    </citation>
    <scope>NUCLEOTIDE SEQUENCE</scope>
    <source>
        <strain evidence="6">HR1</strain>
    </source>
</reference>
<dbReference type="SUPFAM" id="SSF81901">
    <property type="entry name" value="HCP-like"/>
    <property type="match status" value="1"/>
</dbReference>
<gene>
    <name evidence="6" type="ORF">RCL2_002335200</name>
    <name evidence="5" type="ORF">RclHR1_06490011</name>
</gene>
<evidence type="ECO:0000259" key="4">
    <source>
        <dbReference type="PROSITE" id="PS50011"/>
    </source>
</evidence>
<feature type="region of interest" description="Disordered" evidence="3">
    <location>
        <begin position="512"/>
        <end position="533"/>
    </location>
</feature>
<evidence type="ECO:0000313" key="7">
    <source>
        <dbReference type="Proteomes" id="UP000247702"/>
    </source>
</evidence>
<proteinExistence type="predicted"/>
<dbReference type="EMBL" id="BEXD01004036">
    <property type="protein sequence ID" value="GBC05876.1"/>
    <property type="molecule type" value="Genomic_DNA"/>
</dbReference>
<evidence type="ECO:0000313" key="6">
    <source>
        <dbReference type="EMBL" id="GES96733.1"/>
    </source>
</evidence>
<dbReference type="Pfam" id="PF07714">
    <property type="entry name" value="PK_Tyr_Ser-Thr"/>
    <property type="match status" value="1"/>
</dbReference>
<sequence length="721" mass="82031">MSEAAVPKKKTLYKRVNKVADAAFDGMDPVITTTASIIAGVEAAANIAVPFANFLPLIGEVSKILREITDIYQTAEHNKRICGVMLDRVTIAESAIKNLQVRREENEEFFSEENYVNLQKLVTVIGKIRKFVGEISQLKGLQKYIQAKNIEKTAMDLTKEFDTTIKLLEFAFMVDFNARADVDNKKIKADIEDLTEYLQVIGGGLTDTNKNVSDLVVQLNILNNTMMTKPETNIFQNELLPYNDFEEVEEESHSKKIRKHKRIKNGINDFVALKLVADETSNEEAKNNIKSQVTILRKLEECHNIIQFFGLTTTDGSKWFLVTEWAEYGNLREFYNTYGPLDVKVKLLFALDISRGLNFLRAVEIVHRDIRAENILITDHQTAKIANFSSSRAVTDVTKNHKTTLECVRYCAPEKLEKLGSKSKYDTKSEIYSFGILLWEIAEEKVPYENYNDIMAINELVGEKKYREPFSDTSPLPKEYQDIAKKAVDHDPNYRPSFTKIFTVLQELYTKRGRPPPSPRMNSSGSTGSIRRQGTIDSFKLSEEEEDDIMILPNFTDFNYMTVDEAAKQHKIPDGNKELAYKCFDAYSDLGDMKAKYFKAYYIQQKYVEVDMEASERDKLIAELFKEVADSGDEYPEAQLRYGNCLIKGIGVKKNLKESAVYFTKAADNGQVVGMFNAASLYFSGGAGKKDPKLGEKYMKLAAYKQHAQAIEYCKKNNIQL</sequence>
<dbReference type="SUPFAM" id="SSF56112">
    <property type="entry name" value="Protein kinase-like (PK-like)"/>
    <property type="match status" value="1"/>
</dbReference>
<dbReference type="InterPro" id="IPR020635">
    <property type="entry name" value="Tyr_kinase_cat_dom"/>
</dbReference>
<dbReference type="InterPro" id="IPR036537">
    <property type="entry name" value="Adaptor_Cbl_N_dom_sf"/>
</dbReference>
<dbReference type="SMART" id="SM00671">
    <property type="entry name" value="SEL1"/>
    <property type="match status" value="2"/>
</dbReference>
<dbReference type="EMBL" id="BLAL01000252">
    <property type="protein sequence ID" value="GES96733.1"/>
    <property type="molecule type" value="Genomic_DNA"/>
</dbReference>
<dbReference type="InterPro" id="IPR008266">
    <property type="entry name" value="Tyr_kinase_AS"/>
</dbReference>
<feature type="compositionally biased region" description="Polar residues" evidence="3">
    <location>
        <begin position="520"/>
        <end position="533"/>
    </location>
</feature>
<dbReference type="GO" id="GO:0007166">
    <property type="term" value="P:cell surface receptor signaling pathway"/>
    <property type="evidence" value="ECO:0007669"/>
    <property type="project" value="InterPro"/>
</dbReference>
<dbReference type="GO" id="GO:0097527">
    <property type="term" value="P:necroptotic signaling pathway"/>
    <property type="evidence" value="ECO:0007669"/>
    <property type="project" value="TreeGrafter"/>
</dbReference>
<feature type="domain" description="Protein kinase" evidence="4">
    <location>
        <begin position="234"/>
        <end position="509"/>
    </location>
</feature>
<dbReference type="OrthoDB" id="2314769at2759"/>
<dbReference type="InterPro" id="IPR011990">
    <property type="entry name" value="TPR-like_helical_dom_sf"/>
</dbReference>
<protein>
    <submittedName>
        <fullName evidence="6">Kinase-like domain-containing protein</fullName>
    </submittedName>
</protein>
<organism evidence="5 7">
    <name type="scientific">Rhizophagus clarus</name>
    <dbReference type="NCBI Taxonomy" id="94130"/>
    <lineage>
        <taxon>Eukaryota</taxon>
        <taxon>Fungi</taxon>
        <taxon>Fungi incertae sedis</taxon>
        <taxon>Mucoromycota</taxon>
        <taxon>Glomeromycotina</taxon>
        <taxon>Glomeromycetes</taxon>
        <taxon>Glomerales</taxon>
        <taxon>Glomeraceae</taxon>
        <taxon>Rhizophagus</taxon>
    </lineage>
</organism>
<keyword evidence="7" id="KW-1185">Reference proteome</keyword>
<keyword evidence="2" id="KW-0067">ATP-binding</keyword>
<dbReference type="CDD" id="cd21037">
    <property type="entry name" value="MLKL_NTD"/>
    <property type="match status" value="1"/>
</dbReference>
<evidence type="ECO:0000256" key="3">
    <source>
        <dbReference type="SAM" id="MobiDB-lite"/>
    </source>
</evidence>
<dbReference type="PROSITE" id="PS00109">
    <property type="entry name" value="PROTEIN_KINASE_TYR"/>
    <property type="match status" value="1"/>
</dbReference>
<dbReference type="Proteomes" id="UP000615446">
    <property type="component" value="Unassembled WGS sequence"/>
</dbReference>
<dbReference type="Proteomes" id="UP000247702">
    <property type="component" value="Unassembled WGS sequence"/>
</dbReference>
<keyword evidence="6" id="KW-0418">Kinase</keyword>
<dbReference type="PANTHER" id="PTHR44329:SF298">
    <property type="entry name" value="MIXED LINEAGE KINASE DOMAIN-LIKE PROTEIN"/>
    <property type="match status" value="1"/>
</dbReference>
<dbReference type="SMART" id="SM00219">
    <property type="entry name" value="TyrKc"/>
    <property type="match status" value="1"/>
</dbReference>